<evidence type="ECO:0000313" key="4">
    <source>
        <dbReference type="Proteomes" id="UP001225356"/>
    </source>
</evidence>
<name>A0ABT9Q4F3_9ACTN</name>
<proteinExistence type="predicted"/>
<keyword evidence="2" id="KW-0812">Transmembrane</keyword>
<keyword evidence="4" id="KW-1185">Reference proteome</keyword>
<evidence type="ECO:0000256" key="1">
    <source>
        <dbReference type="SAM" id="MobiDB-lite"/>
    </source>
</evidence>
<dbReference type="RefSeq" id="WP_307555002.1">
    <property type="nucleotide sequence ID" value="NZ_JAUSQU010000001.1"/>
</dbReference>
<dbReference type="Proteomes" id="UP001225356">
    <property type="component" value="Unassembled WGS sequence"/>
</dbReference>
<reference evidence="3 4" key="1">
    <citation type="submission" date="2023-07" db="EMBL/GenBank/DDBJ databases">
        <title>Sequencing the genomes of 1000 actinobacteria strains.</title>
        <authorList>
            <person name="Klenk H.-P."/>
        </authorList>
    </citation>
    <scope>NUCLEOTIDE SEQUENCE [LARGE SCALE GENOMIC DNA]</scope>
    <source>
        <strain evidence="3 4">DSM 46740</strain>
    </source>
</reference>
<keyword evidence="2" id="KW-1133">Transmembrane helix</keyword>
<comment type="caution">
    <text evidence="3">The sequence shown here is derived from an EMBL/GenBank/DDBJ whole genome shotgun (WGS) entry which is preliminary data.</text>
</comment>
<evidence type="ECO:0000256" key="2">
    <source>
        <dbReference type="SAM" id="Phobius"/>
    </source>
</evidence>
<organism evidence="3 4">
    <name type="scientific">Streptosporangium lutulentum</name>
    <dbReference type="NCBI Taxonomy" id="1461250"/>
    <lineage>
        <taxon>Bacteria</taxon>
        <taxon>Bacillati</taxon>
        <taxon>Actinomycetota</taxon>
        <taxon>Actinomycetes</taxon>
        <taxon>Streptosporangiales</taxon>
        <taxon>Streptosporangiaceae</taxon>
        <taxon>Streptosporangium</taxon>
    </lineage>
</organism>
<feature type="region of interest" description="Disordered" evidence="1">
    <location>
        <begin position="127"/>
        <end position="153"/>
    </location>
</feature>
<feature type="compositionally biased region" description="Basic and acidic residues" evidence="1">
    <location>
        <begin position="140"/>
        <end position="153"/>
    </location>
</feature>
<protein>
    <submittedName>
        <fullName evidence="3">Uncharacterized protein</fullName>
    </submittedName>
</protein>
<gene>
    <name evidence="3" type="ORF">J2853_000778</name>
</gene>
<feature type="transmembrane region" description="Helical" evidence="2">
    <location>
        <begin position="54"/>
        <end position="76"/>
    </location>
</feature>
<feature type="compositionally biased region" description="Acidic residues" evidence="1">
    <location>
        <begin position="130"/>
        <end position="139"/>
    </location>
</feature>
<keyword evidence="2" id="KW-0472">Membrane</keyword>
<accession>A0ABT9Q4F3</accession>
<evidence type="ECO:0000313" key="3">
    <source>
        <dbReference type="EMBL" id="MDP9841567.1"/>
    </source>
</evidence>
<sequence>MRDVELTIEAAPTVTAERLDRLTRQLHDDLRSLGTVRVALKPDSQVPAGARSGLATQLGVLVVGGVFSSAVIKAVLEVVMRRLDRSAVVEAKVTWEVNGVQGTVTASGTGIPAEQLIELAAIWGRPAETGEAETATEEGETLRGPEDRTTDRN</sequence>
<dbReference type="EMBL" id="JAUSQU010000001">
    <property type="protein sequence ID" value="MDP9841567.1"/>
    <property type="molecule type" value="Genomic_DNA"/>
</dbReference>